<dbReference type="HOGENOM" id="CLU_114051_2_0_2"/>
<dbReference type="InterPro" id="IPR025707">
    <property type="entry name" value="DNA_bp_PD1"/>
</dbReference>
<dbReference type="GeneID" id="8383897"/>
<dbReference type="KEGG" id="hut:Huta_1618"/>
<evidence type="ECO:0000259" key="1">
    <source>
        <dbReference type="PROSITE" id="PS51742"/>
    </source>
</evidence>
<protein>
    <recommendedName>
        <fullName evidence="1">PPC domain-containing protein</fullName>
    </recommendedName>
</protein>
<dbReference type="PANTHER" id="PTHR34988:SF1">
    <property type="entry name" value="DNA-BINDING PROTEIN"/>
    <property type="match status" value="1"/>
</dbReference>
<dbReference type="eggNOG" id="arCOG04212">
    <property type="taxonomic scope" value="Archaea"/>
</dbReference>
<dbReference type="EMBL" id="CP001687">
    <property type="protein sequence ID" value="ACV11792.1"/>
    <property type="molecule type" value="Genomic_DNA"/>
</dbReference>
<dbReference type="InterPro" id="IPR005175">
    <property type="entry name" value="PPC_dom"/>
</dbReference>
<evidence type="ECO:0000313" key="2">
    <source>
        <dbReference type="EMBL" id="ACV11792.1"/>
    </source>
</evidence>
<dbReference type="AlphaFoldDB" id="C7NQ48"/>
<dbReference type="CDD" id="cd11378">
    <property type="entry name" value="DUF296"/>
    <property type="match status" value="1"/>
</dbReference>
<dbReference type="OrthoDB" id="371648at2157"/>
<dbReference type="Pfam" id="PF03479">
    <property type="entry name" value="PCC"/>
    <property type="match status" value="1"/>
</dbReference>
<dbReference type="SUPFAM" id="SSF117856">
    <property type="entry name" value="AF0104/ALDC/Ptd012-like"/>
    <property type="match status" value="1"/>
</dbReference>
<gene>
    <name evidence="2" type="ordered locus">Huta_1618</name>
</gene>
<dbReference type="PIRSF" id="PIRSF016702">
    <property type="entry name" value="DNA_bp_PD1"/>
    <property type="match status" value="1"/>
</dbReference>
<dbReference type="Proteomes" id="UP000002071">
    <property type="component" value="Chromosome"/>
</dbReference>
<proteinExistence type="predicted"/>
<sequence>MHYRELTGSREFVASLTHGEDWRGQIEAFARDEGIKAAVFFGLGTVQDAAIWYYDQDEQTYRETVFDEPLEVAACVGNISLDVDGEPFAHTHVVLSREDGSTIAGHLDAGTTYIGELYVRTFEESLERAPDETTGGDLWAL</sequence>
<dbReference type="Gene3D" id="3.30.1330.80">
    <property type="entry name" value="Hypothetical protein, similar to alpha- acetolactate decarboxylase, domain 2"/>
    <property type="match status" value="1"/>
</dbReference>
<feature type="domain" description="PPC" evidence="1">
    <location>
        <begin position="6"/>
        <end position="141"/>
    </location>
</feature>
<keyword evidence="3" id="KW-1185">Reference proteome</keyword>
<accession>C7NQ48</accession>
<reference evidence="2 3" key="1">
    <citation type="journal article" date="2009" name="Stand. Genomic Sci.">
        <title>Complete genome sequence of Halorhabdus utahensis type strain (AX-2).</title>
        <authorList>
            <person name="Anderson I."/>
            <person name="Tindall B.J."/>
            <person name="Pomrenke H."/>
            <person name="Goker M."/>
            <person name="Lapidus A."/>
            <person name="Nolan M."/>
            <person name="Copeland A."/>
            <person name="Glavina Del Rio T."/>
            <person name="Chen F."/>
            <person name="Tice H."/>
            <person name="Cheng J.F."/>
            <person name="Lucas S."/>
            <person name="Chertkov O."/>
            <person name="Bruce D."/>
            <person name="Brettin T."/>
            <person name="Detter J.C."/>
            <person name="Han C."/>
            <person name="Goodwin L."/>
            <person name="Land M."/>
            <person name="Hauser L."/>
            <person name="Chang Y.J."/>
            <person name="Jeffries C.D."/>
            <person name="Pitluck S."/>
            <person name="Pati A."/>
            <person name="Mavromatis K."/>
            <person name="Ivanova N."/>
            <person name="Ovchinnikova G."/>
            <person name="Chen A."/>
            <person name="Palaniappan K."/>
            <person name="Chain P."/>
            <person name="Rohde M."/>
            <person name="Bristow J."/>
            <person name="Eisen J.A."/>
            <person name="Markowitz V."/>
            <person name="Hugenholtz P."/>
            <person name="Kyrpides N.C."/>
            <person name="Klenk H.P."/>
        </authorList>
    </citation>
    <scope>NUCLEOTIDE SEQUENCE [LARGE SCALE GENOMIC DNA]</scope>
    <source>
        <strain evidence="3">DSM 12940 / JCM 11049 / AX-2</strain>
    </source>
</reference>
<name>C7NQ48_HALUD</name>
<dbReference type="RefSeq" id="WP_015789365.1">
    <property type="nucleotide sequence ID" value="NC_013158.1"/>
</dbReference>
<organism evidence="2 3">
    <name type="scientific">Halorhabdus utahensis (strain DSM 12940 / JCM 11049 / AX-2)</name>
    <dbReference type="NCBI Taxonomy" id="519442"/>
    <lineage>
        <taxon>Archaea</taxon>
        <taxon>Methanobacteriati</taxon>
        <taxon>Methanobacteriota</taxon>
        <taxon>Stenosarchaea group</taxon>
        <taxon>Halobacteria</taxon>
        <taxon>Halobacteriales</taxon>
        <taxon>Haloarculaceae</taxon>
        <taxon>Halorhabdus</taxon>
    </lineage>
</organism>
<dbReference type="STRING" id="519442.Huta_1618"/>
<evidence type="ECO:0000313" key="3">
    <source>
        <dbReference type="Proteomes" id="UP000002071"/>
    </source>
</evidence>
<dbReference type="PANTHER" id="PTHR34988">
    <property type="entry name" value="PROTEIN, PUTATIVE-RELATED"/>
    <property type="match status" value="1"/>
</dbReference>
<dbReference type="PROSITE" id="PS51742">
    <property type="entry name" value="PPC"/>
    <property type="match status" value="1"/>
</dbReference>